<feature type="domain" description="JmjN" evidence="8">
    <location>
        <begin position="104"/>
        <end position="145"/>
    </location>
</feature>
<evidence type="ECO:0000256" key="3">
    <source>
        <dbReference type="ARBA" id="ARBA00022723"/>
    </source>
</evidence>
<name>A0A0B7F5W8_THACB</name>
<feature type="domain" description="PHD-type" evidence="10">
    <location>
        <begin position="631"/>
        <end position="772"/>
    </location>
</feature>
<keyword evidence="4" id="KW-0863">Zinc-finger</keyword>
<keyword evidence="3" id="KW-0479">Metal-binding</keyword>
<dbReference type="GO" id="GO:0008270">
    <property type="term" value="F:zinc ion binding"/>
    <property type="evidence" value="ECO:0007669"/>
    <property type="project" value="UniProtKB-KW"/>
</dbReference>
<evidence type="ECO:0000256" key="6">
    <source>
        <dbReference type="ARBA" id="ARBA00049349"/>
    </source>
</evidence>
<evidence type="ECO:0000313" key="12">
    <source>
        <dbReference type="Proteomes" id="UP000059188"/>
    </source>
</evidence>
<dbReference type="SMART" id="SM00249">
    <property type="entry name" value="PHD"/>
    <property type="match status" value="1"/>
</dbReference>
<sequence>MHNAGPTRPLTPHYSHPPDFAGPGDMYSPRSSRESTPELTAEQERARRRGIVQPAFFYPNSGSDDPSLDVQQPLSDEELSQLDDEAFADALLDPAEDPRASRGIPVFRPTLHDFSDFERYMESIEPWGRRSGIVKVIPPKEWQRLASVKLKNPIEQHFIGKTGLYRQQNEERRHTYSVRDWAAACARDGLRAPAPRDVVQQELNTRRSKRVRKGEDAVEDEQERAALLDALRAIDQRKAAQGRPNPAAAPAPEADFYHSLDPFTEWLPNNTVPEDYTPAVCRALERHFWRNCSFGKDPMYGADMQGTLFDPEMKTWNVACLPNLLERIMPDGEKIPGVNTPYLYFGMWRATFAWHVEDMDLYSINYIHWGAPKYWYAIPSQRADAFEATMRKHFSAEATECSQFMRHKSFLASPAILAEADCRPNTLVQHQGEFVITYPRGYHAGFNVGFNCAESVNFALESWIQLGRRAQYCKCIGDSVRFDLDAILTDYEARTCPPLPFDSYSQPPPKRKHHPTDDPLPKRIRIREPEPPFATAAQLEQLPTIKIKIRPPAMLAKGNGSPYRARTQPTAANLPKLAAPLLPSTEGGSRSMVRSSPTRSSASPSKSSAGSLPKLKLPAQTNLPCFLCASEVTEGLLPVRESPIGESSSPTRRGIGPAQGTESLRIHEWCAEAVPETWIAHIGDRKYVCGLETIVKDRWTLKCSLCTSPTSKLHGAKIQCGKGRCSKAFHVSCAKNNLDVEYTIGAPEESNESSEAARLKKLAVTVLCPQHNPRLAEARKADKQQKLDAEIGALKQYTRIKVRASGGVFAVTLVNVYEDRRTVEVMWDQGSTKEFKYSSVVWTDDGEVQEKPGHTEGATLGSGRSYPLTNIAWSRDLKLQRTIDLTGSYPSPAPTQRGTHSPNVAPSPLKSSPSLTESTKSARSTPNPTNSQQPRYSFQPYQFYPYPPPYPIGPSSSPQSYQPPQPHPGYTVPLPVPIQYTYPYPSYGPQHGYHPQTQYFAAHGYPYAPIPAYHPAAAPPPVSRSHSNRSSATCSPAPNPTALVRHSPAPSSGAAAPRPPVQSYVGVRPASSQDILNGSHQGRATART</sequence>
<dbReference type="OrthoDB" id="9547406at2759"/>
<evidence type="ECO:0000259" key="10">
    <source>
        <dbReference type="PROSITE" id="PS51805"/>
    </source>
</evidence>
<evidence type="ECO:0000256" key="2">
    <source>
        <dbReference type="ARBA" id="ARBA00012900"/>
    </source>
</evidence>
<dbReference type="SMART" id="SM00558">
    <property type="entry name" value="JmjC"/>
    <property type="match status" value="1"/>
</dbReference>
<dbReference type="Proteomes" id="UP000059188">
    <property type="component" value="Unassembled WGS sequence"/>
</dbReference>
<dbReference type="PROSITE" id="PS51184">
    <property type="entry name" value="JMJC"/>
    <property type="match status" value="1"/>
</dbReference>
<evidence type="ECO:0000256" key="1">
    <source>
        <dbReference type="ARBA" id="ARBA00009711"/>
    </source>
</evidence>
<dbReference type="PANTHER" id="PTHR10694:SF7">
    <property type="entry name" value="[HISTONE H3]-TRIMETHYL-L-LYSINE(9) DEMETHYLASE"/>
    <property type="match status" value="1"/>
</dbReference>
<feature type="compositionally biased region" description="Polar residues" evidence="7">
    <location>
        <begin position="1024"/>
        <end position="1036"/>
    </location>
</feature>
<dbReference type="Pfam" id="PF13832">
    <property type="entry name" value="zf-HC5HC2H_2"/>
    <property type="match status" value="1"/>
</dbReference>
<accession>A0A0B7F5W8</accession>
<feature type="compositionally biased region" description="Low complexity" evidence="7">
    <location>
        <begin position="1047"/>
        <end position="1056"/>
    </location>
</feature>
<feature type="region of interest" description="Disordered" evidence="7">
    <location>
        <begin position="885"/>
        <end position="940"/>
    </location>
</feature>
<dbReference type="InterPro" id="IPR013083">
    <property type="entry name" value="Znf_RING/FYVE/PHD"/>
</dbReference>
<feature type="region of interest" description="Disordered" evidence="7">
    <location>
        <begin position="1"/>
        <end position="75"/>
    </location>
</feature>
<feature type="compositionally biased region" description="Polar residues" evidence="7">
    <location>
        <begin position="885"/>
        <end position="930"/>
    </location>
</feature>
<feature type="region of interest" description="Disordered" evidence="7">
    <location>
        <begin position="1018"/>
        <end position="1088"/>
    </location>
</feature>
<dbReference type="GO" id="GO:0140684">
    <property type="term" value="F:histone H3K9me2/H3K9me3 demethylase activity"/>
    <property type="evidence" value="ECO:0007669"/>
    <property type="project" value="UniProtKB-EC"/>
</dbReference>
<feature type="region of interest" description="Disordered" evidence="7">
    <location>
        <begin position="499"/>
        <end position="524"/>
    </location>
</feature>
<dbReference type="InterPro" id="IPR003347">
    <property type="entry name" value="JmjC_dom"/>
</dbReference>
<organism evidence="11 12">
    <name type="scientific">Thanatephorus cucumeris (strain AG1-IB / isolate 7/3/14)</name>
    <name type="common">Lettuce bottom rot fungus</name>
    <name type="synonym">Rhizoctonia solani</name>
    <dbReference type="NCBI Taxonomy" id="1108050"/>
    <lineage>
        <taxon>Eukaryota</taxon>
        <taxon>Fungi</taxon>
        <taxon>Dikarya</taxon>
        <taxon>Basidiomycota</taxon>
        <taxon>Agaricomycotina</taxon>
        <taxon>Agaricomycetes</taxon>
        <taxon>Cantharellales</taxon>
        <taxon>Ceratobasidiaceae</taxon>
        <taxon>Rhizoctonia</taxon>
        <taxon>Rhizoctonia solani AG-1</taxon>
    </lineage>
</organism>
<evidence type="ECO:0000256" key="4">
    <source>
        <dbReference type="ARBA" id="ARBA00022771"/>
    </source>
</evidence>
<dbReference type="PANTHER" id="PTHR10694">
    <property type="entry name" value="LYSINE-SPECIFIC DEMETHYLASE"/>
    <property type="match status" value="1"/>
</dbReference>
<dbReference type="CDD" id="cd15571">
    <property type="entry name" value="ePHD"/>
    <property type="match status" value="1"/>
</dbReference>
<comment type="catalytic activity">
    <reaction evidence="6">
        <text>N(6),N(6),N(6)-trimethyl-L-lysyl(9)-[histone H3] + 2 2-oxoglutarate + 2 O2 = N(6)-methyl-L-lysyl(9)-[histone H3] + 2 formaldehyde + 2 succinate + 2 CO2</text>
        <dbReference type="Rhea" id="RHEA:60200"/>
        <dbReference type="Rhea" id="RHEA-COMP:15538"/>
        <dbReference type="Rhea" id="RHEA-COMP:15542"/>
        <dbReference type="ChEBI" id="CHEBI:15379"/>
        <dbReference type="ChEBI" id="CHEBI:16526"/>
        <dbReference type="ChEBI" id="CHEBI:16810"/>
        <dbReference type="ChEBI" id="CHEBI:16842"/>
        <dbReference type="ChEBI" id="CHEBI:30031"/>
        <dbReference type="ChEBI" id="CHEBI:61929"/>
        <dbReference type="ChEBI" id="CHEBI:61961"/>
        <dbReference type="EC" id="1.14.11.66"/>
    </reaction>
</comment>
<evidence type="ECO:0000313" key="11">
    <source>
        <dbReference type="EMBL" id="CEL53476.1"/>
    </source>
</evidence>
<dbReference type="InterPro" id="IPR001965">
    <property type="entry name" value="Znf_PHD"/>
</dbReference>
<dbReference type="EMBL" id="LN679227">
    <property type="protein sequence ID" value="CEL53476.1"/>
    <property type="molecule type" value="Genomic_DNA"/>
</dbReference>
<reference evidence="11 12" key="1">
    <citation type="submission" date="2014-11" db="EMBL/GenBank/DDBJ databases">
        <authorList>
            <person name="Wibberg Daniel"/>
        </authorList>
    </citation>
    <scope>NUCLEOTIDE SEQUENCE [LARGE SCALE GENOMIC DNA]</scope>
    <source>
        <strain evidence="11">Rhizoctonia solani AG1-IB 7/3/14</strain>
    </source>
</reference>
<dbReference type="GO" id="GO:0005634">
    <property type="term" value="C:nucleus"/>
    <property type="evidence" value="ECO:0007669"/>
    <property type="project" value="TreeGrafter"/>
</dbReference>
<evidence type="ECO:0000256" key="7">
    <source>
        <dbReference type="SAM" id="MobiDB-lite"/>
    </source>
</evidence>
<protein>
    <recommendedName>
        <fullName evidence="2">[histone H3]-trimethyl-L-lysine(9) demethylase</fullName>
        <ecNumber evidence="2">1.14.11.66</ecNumber>
    </recommendedName>
</protein>
<dbReference type="SUPFAM" id="SSF51197">
    <property type="entry name" value="Clavaminate synthase-like"/>
    <property type="match status" value="1"/>
</dbReference>
<evidence type="ECO:0000256" key="5">
    <source>
        <dbReference type="ARBA" id="ARBA00022833"/>
    </source>
</evidence>
<dbReference type="AlphaFoldDB" id="A0A0B7F5W8"/>
<dbReference type="PROSITE" id="PS51805">
    <property type="entry name" value="EPHD"/>
    <property type="match status" value="1"/>
</dbReference>
<feature type="compositionally biased region" description="Basic and acidic residues" evidence="7">
    <location>
        <begin position="515"/>
        <end position="524"/>
    </location>
</feature>
<dbReference type="GO" id="GO:0000785">
    <property type="term" value="C:chromatin"/>
    <property type="evidence" value="ECO:0007669"/>
    <property type="project" value="TreeGrafter"/>
</dbReference>
<dbReference type="Gene3D" id="3.30.40.10">
    <property type="entry name" value="Zinc/RING finger domain, C3HC4 (zinc finger)"/>
    <property type="match status" value="1"/>
</dbReference>
<dbReference type="InterPro" id="IPR003349">
    <property type="entry name" value="JmjN"/>
</dbReference>
<gene>
    <name evidence="11" type="ORF">RSOLAG1IB_11408</name>
</gene>
<feature type="domain" description="JmjC" evidence="9">
    <location>
        <begin position="310"/>
        <end position="475"/>
    </location>
</feature>
<proteinExistence type="inferred from homology"/>
<dbReference type="EC" id="1.14.11.66" evidence="2"/>
<feature type="compositionally biased region" description="Polar residues" evidence="7">
    <location>
        <begin position="1070"/>
        <end position="1088"/>
    </location>
</feature>
<dbReference type="Gene3D" id="2.60.120.650">
    <property type="entry name" value="Cupin"/>
    <property type="match status" value="1"/>
</dbReference>
<evidence type="ECO:0000259" key="9">
    <source>
        <dbReference type="PROSITE" id="PS51184"/>
    </source>
</evidence>
<dbReference type="Pfam" id="PF02375">
    <property type="entry name" value="JmjN"/>
    <property type="match status" value="1"/>
</dbReference>
<feature type="compositionally biased region" description="Low complexity" evidence="7">
    <location>
        <begin position="569"/>
        <end position="615"/>
    </location>
</feature>
<dbReference type="InterPro" id="IPR034732">
    <property type="entry name" value="EPHD"/>
</dbReference>
<keyword evidence="12" id="KW-1185">Reference proteome</keyword>
<feature type="compositionally biased region" description="Polar residues" evidence="7">
    <location>
        <begin position="60"/>
        <end position="74"/>
    </location>
</feature>
<dbReference type="PROSITE" id="PS51183">
    <property type="entry name" value="JMJN"/>
    <property type="match status" value="1"/>
</dbReference>
<feature type="compositionally biased region" description="Low complexity" evidence="7">
    <location>
        <begin position="931"/>
        <end position="940"/>
    </location>
</feature>
<dbReference type="SMART" id="SM00545">
    <property type="entry name" value="JmjN"/>
    <property type="match status" value="1"/>
</dbReference>
<dbReference type="GO" id="GO:0010468">
    <property type="term" value="P:regulation of gene expression"/>
    <property type="evidence" value="ECO:0007669"/>
    <property type="project" value="TreeGrafter"/>
</dbReference>
<dbReference type="GO" id="GO:0051864">
    <property type="term" value="F:histone H3K36 demethylase activity"/>
    <property type="evidence" value="ECO:0007669"/>
    <property type="project" value="TreeGrafter"/>
</dbReference>
<comment type="similarity">
    <text evidence="1">Belongs to the JHDM3 histone demethylase family.</text>
</comment>
<evidence type="ECO:0000259" key="8">
    <source>
        <dbReference type="PROSITE" id="PS51183"/>
    </source>
</evidence>
<feature type="region of interest" description="Disordered" evidence="7">
    <location>
        <begin position="556"/>
        <end position="615"/>
    </location>
</feature>
<keyword evidence="5" id="KW-0862">Zinc</keyword>
<dbReference type="Pfam" id="PF02373">
    <property type="entry name" value="JmjC"/>
    <property type="match status" value="1"/>
</dbReference>
<dbReference type="STRING" id="1108050.A0A0B7F5W8"/>